<accession>A0A401UAH6</accession>
<dbReference type="PANTHER" id="PTHR43640:SF1">
    <property type="entry name" value="THIOREDOXIN-DEPENDENT PEROXIREDOXIN"/>
    <property type="match status" value="1"/>
</dbReference>
<name>A0A401UAH6_9BACT</name>
<evidence type="ECO:0000259" key="1">
    <source>
        <dbReference type="PROSITE" id="PS51352"/>
    </source>
</evidence>
<dbReference type="Gene3D" id="3.40.30.10">
    <property type="entry name" value="Glutaredoxin"/>
    <property type="match status" value="1"/>
</dbReference>
<dbReference type="OrthoDB" id="9809746at2"/>
<evidence type="ECO:0000313" key="2">
    <source>
        <dbReference type="EMBL" id="GCC51918.1"/>
    </source>
</evidence>
<dbReference type="PANTHER" id="PTHR43640">
    <property type="entry name" value="OS07G0260300 PROTEIN"/>
    <property type="match status" value="1"/>
</dbReference>
<dbReference type="GO" id="GO:0016491">
    <property type="term" value="F:oxidoreductase activity"/>
    <property type="evidence" value="ECO:0007669"/>
    <property type="project" value="InterPro"/>
</dbReference>
<feature type="domain" description="Thioredoxin" evidence="1">
    <location>
        <begin position="16"/>
        <end position="161"/>
    </location>
</feature>
<gene>
    <name evidence="2" type="ORF">SanaruYs_21470</name>
</gene>
<dbReference type="PROSITE" id="PS51352">
    <property type="entry name" value="THIOREDOXIN_2"/>
    <property type="match status" value="1"/>
</dbReference>
<dbReference type="AlphaFoldDB" id="A0A401UAH6"/>
<dbReference type="Pfam" id="PF00578">
    <property type="entry name" value="AhpC-TSA"/>
    <property type="match status" value="1"/>
</dbReference>
<dbReference type="RefSeq" id="WP_160118638.1">
    <property type="nucleotide sequence ID" value="NZ_BHXQ01000003.1"/>
</dbReference>
<keyword evidence="3" id="KW-1185">Reference proteome</keyword>
<reference evidence="2 3" key="1">
    <citation type="submission" date="2018-11" db="EMBL/GenBank/DDBJ databases">
        <title>Chryseotalea sanarue gen. nov., sp., nov., a member of the family Cytophagaceae, isolated from a brackish lake in Hamamatsu Japan.</title>
        <authorList>
            <person name="Maejima Y."/>
            <person name="Iino T."/>
            <person name="Muraguchi Y."/>
            <person name="Fukuda K."/>
            <person name="Ohkuma M."/>
            <person name="Moriuchi R."/>
            <person name="Dohra H."/>
            <person name="Kimbara K."/>
            <person name="Shintani M."/>
        </authorList>
    </citation>
    <scope>NUCLEOTIDE SEQUENCE [LARGE SCALE GENOMIC DNA]</scope>
    <source>
        <strain evidence="2 3">Ys</strain>
    </source>
</reference>
<dbReference type="GO" id="GO:0016209">
    <property type="term" value="F:antioxidant activity"/>
    <property type="evidence" value="ECO:0007669"/>
    <property type="project" value="InterPro"/>
</dbReference>
<dbReference type="Proteomes" id="UP000288227">
    <property type="component" value="Unassembled WGS sequence"/>
</dbReference>
<dbReference type="InterPro" id="IPR047262">
    <property type="entry name" value="PRX-like1"/>
</dbReference>
<dbReference type="EMBL" id="BHXQ01000003">
    <property type="protein sequence ID" value="GCC51918.1"/>
    <property type="molecule type" value="Genomic_DNA"/>
</dbReference>
<dbReference type="InterPro" id="IPR036249">
    <property type="entry name" value="Thioredoxin-like_sf"/>
</dbReference>
<comment type="caution">
    <text evidence="2">The sequence shown here is derived from an EMBL/GenBank/DDBJ whole genome shotgun (WGS) entry which is preliminary data.</text>
</comment>
<dbReference type="SUPFAM" id="SSF52833">
    <property type="entry name" value="Thioredoxin-like"/>
    <property type="match status" value="1"/>
</dbReference>
<proteinExistence type="predicted"/>
<sequence length="189" mass="20871">MKKIILLFALVSFVSVTQGQTLTDFNLKNVVDAKQISLKDYSSAPGLVIIFTSVACPFDGYYGNRLKELQNEYSGKLPILLVNSYTEAPEAEEWMLKTAQANGLTLPYLSDKDQVLMTQLNAQRSPEAFVLKNTNGQFTVAYHGAIDDNAQAETGVKQTYLKDAIVNLLSGKNIVQPSARPVGCYIRKK</sequence>
<dbReference type="InterPro" id="IPR013766">
    <property type="entry name" value="Thioredoxin_domain"/>
</dbReference>
<protein>
    <submittedName>
        <fullName evidence="2">Thioredoxin family protein</fullName>
    </submittedName>
</protein>
<dbReference type="InterPro" id="IPR000866">
    <property type="entry name" value="AhpC/TSA"/>
</dbReference>
<evidence type="ECO:0000313" key="3">
    <source>
        <dbReference type="Proteomes" id="UP000288227"/>
    </source>
</evidence>
<organism evidence="2 3">
    <name type="scientific">Chryseotalea sanaruensis</name>
    <dbReference type="NCBI Taxonomy" id="2482724"/>
    <lineage>
        <taxon>Bacteria</taxon>
        <taxon>Pseudomonadati</taxon>
        <taxon>Bacteroidota</taxon>
        <taxon>Cytophagia</taxon>
        <taxon>Cytophagales</taxon>
        <taxon>Chryseotaleaceae</taxon>
        <taxon>Chryseotalea</taxon>
    </lineage>
</organism>